<sequence length="293" mass="33474">MARRSKNLPQVTPRLVAVSKIKPASLIIQAYEAGQRHFGENYVNELAEKASDPLILEKCNEIKWHFIGHLQTNKINKLLGSPGLFMVETVDSAKLADNLNKQWVKYRKGEEKLKVMVQINTSGEEAKNGIEPPETCDLVENLLKNCPNLEFVGLMTIGQYDYDMSKGPNPDFVTLAKCREEVCEKLNLDINKVELSMGMSTDFEHAIEIKNVVYLDAWKPVFQTQNYIQGVVQYNNPSKVPFEVHHLPQKFQTQNYIQGGVQYNNPSKVPLEVHHLPQKNVRGRKEEYIKPQL</sequence>
<dbReference type="EMBL" id="OW152838">
    <property type="protein sequence ID" value="CAH2059671.1"/>
    <property type="molecule type" value="Genomic_DNA"/>
</dbReference>
<name>A0ABN8IK97_9NEOP</name>
<evidence type="ECO:0000256" key="2">
    <source>
        <dbReference type="RuleBase" id="RU004514"/>
    </source>
</evidence>
<dbReference type="CDD" id="cd06822">
    <property type="entry name" value="PLPDE_III_YBL036c_euk"/>
    <property type="match status" value="1"/>
</dbReference>
<dbReference type="PANTHER" id="PTHR10146:SF14">
    <property type="entry name" value="PYRIDOXAL PHOSPHATE HOMEOSTASIS PROTEIN"/>
    <property type="match status" value="1"/>
</dbReference>
<keyword evidence="1" id="KW-0663">Pyridoxal phosphate</keyword>
<accession>A0ABN8IK97</accession>
<dbReference type="PROSITE" id="PS01211">
    <property type="entry name" value="UPF0001"/>
    <property type="match status" value="1"/>
</dbReference>
<comment type="similarity">
    <text evidence="2">Belongs to the pyridoxal phosphate-binding protein YggS/PROSC family.</text>
</comment>
<dbReference type="PANTHER" id="PTHR10146">
    <property type="entry name" value="PROLINE SYNTHETASE CO-TRANSCRIBED BACTERIAL HOMOLOG PROTEIN"/>
    <property type="match status" value="1"/>
</dbReference>
<evidence type="ECO:0000259" key="3">
    <source>
        <dbReference type="Pfam" id="PF01168"/>
    </source>
</evidence>
<dbReference type="Pfam" id="PF01168">
    <property type="entry name" value="Ala_racemase_N"/>
    <property type="match status" value="1"/>
</dbReference>
<feature type="non-terminal residue" evidence="4">
    <location>
        <position position="1"/>
    </location>
</feature>
<dbReference type="SUPFAM" id="SSF51419">
    <property type="entry name" value="PLP-binding barrel"/>
    <property type="match status" value="1"/>
</dbReference>
<dbReference type="HAMAP" id="MF_02087">
    <property type="entry name" value="PLP_homeostasis"/>
    <property type="match status" value="1"/>
</dbReference>
<evidence type="ECO:0000256" key="1">
    <source>
        <dbReference type="ARBA" id="ARBA00022898"/>
    </source>
</evidence>
<feature type="domain" description="Alanine racemase N-terminal" evidence="3">
    <location>
        <begin position="13"/>
        <end position="204"/>
    </location>
</feature>
<evidence type="ECO:0000313" key="4">
    <source>
        <dbReference type="EMBL" id="CAH2059671.1"/>
    </source>
</evidence>
<protein>
    <recommendedName>
        <fullName evidence="3">Alanine racemase N-terminal domain-containing protein</fullName>
    </recommendedName>
</protein>
<keyword evidence="5" id="KW-1185">Reference proteome</keyword>
<gene>
    <name evidence="4" type="ORF">IPOD504_LOCUS10974</name>
</gene>
<dbReference type="InterPro" id="IPR011078">
    <property type="entry name" value="PyrdxlP_homeostasis"/>
</dbReference>
<reference evidence="4" key="1">
    <citation type="submission" date="2022-03" db="EMBL/GenBank/DDBJ databases">
        <authorList>
            <person name="Martin H S."/>
        </authorList>
    </citation>
    <scope>NUCLEOTIDE SEQUENCE</scope>
</reference>
<organism evidence="4 5">
    <name type="scientific">Iphiclides podalirius</name>
    <name type="common">scarce swallowtail</name>
    <dbReference type="NCBI Taxonomy" id="110791"/>
    <lineage>
        <taxon>Eukaryota</taxon>
        <taxon>Metazoa</taxon>
        <taxon>Ecdysozoa</taxon>
        <taxon>Arthropoda</taxon>
        <taxon>Hexapoda</taxon>
        <taxon>Insecta</taxon>
        <taxon>Pterygota</taxon>
        <taxon>Neoptera</taxon>
        <taxon>Endopterygota</taxon>
        <taxon>Lepidoptera</taxon>
        <taxon>Glossata</taxon>
        <taxon>Ditrysia</taxon>
        <taxon>Papilionoidea</taxon>
        <taxon>Papilionidae</taxon>
        <taxon>Papilioninae</taxon>
        <taxon>Iphiclides</taxon>
    </lineage>
</organism>
<evidence type="ECO:0000313" key="5">
    <source>
        <dbReference type="Proteomes" id="UP000837857"/>
    </source>
</evidence>
<dbReference type="NCBIfam" id="TIGR00044">
    <property type="entry name" value="YggS family pyridoxal phosphate-dependent enzyme"/>
    <property type="match status" value="1"/>
</dbReference>
<dbReference type="Gene3D" id="3.20.20.10">
    <property type="entry name" value="Alanine racemase"/>
    <property type="match status" value="1"/>
</dbReference>
<proteinExistence type="inferred from homology"/>
<dbReference type="Proteomes" id="UP000837857">
    <property type="component" value="Chromosome 26"/>
</dbReference>
<dbReference type="InterPro" id="IPR001608">
    <property type="entry name" value="Ala_racemase_N"/>
</dbReference>
<dbReference type="InterPro" id="IPR029066">
    <property type="entry name" value="PLP-binding_barrel"/>
</dbReference>